<organism evidence="2 3">
    <name type="scientific">Acidisoma cellulosilyticum</name>
    <dbReference type="NCBI Taxonomy" id="2802395"/>
    <lineage>
        <taxon>Bacteria</taxon>
        <taxon>Pseudomonadati</taxon>
        <taxon>Pseudomonadota</taxon>
        <taxon>Alphaproteobacteria</taxon>
        <taxon>Acetobacterales</taxon>
        <taxon>Acidocellaceae</taxon>
        <taxon>Acidisoma</taxon>
    </lineage>
</organism>
<feature type="region of interest" description="Disordered" evidence="1">
    <location>
        <begin position="232"/>
        <end position="254"/>
    </location>
</feature>
<dbReference type="AlphaFoldDB" id="A0A963YZV1"/>
<reference evidence="2 3" key="1">
    <citation type="journal article" date="2021" name="Microorganisms">
        <title>Acidisoma silvae sp. nov. and Acidisomacellulosilytica sp. nov., Two Acidophilic Bacteria Isolated from Decaying Wood, Hydrolyzing Cellulose and Producing Poly-3-hydroxybutyrate.</title>
        <authorList>
            <person name="Mieszkin S."/>
            <person name="Pouder E."/>
            <person name="Uroz S."/>
            <person name="Simon-Colin C."/>
            <person name="Alain K."/>
        </authorList>
    </citation>
    <scope>NUCLEOTIDE SEQUENCE [LARGE SCALE GENOMIC DNA]</scope>
    <source>
        <strain evidence="2 3">HW T5.17</strain>
    </source>
</reference>
<dbReference type="Proteomes" id="UP000721844">
    <property type="component" value="Unassembled WGS sequence"/>
</dbReference>
<sequence length="357" mass="38394">MSRELRIDAMVTWFFANFEDPVESTPYETAEGGYQYIWGGPYEAADEITEAFPDVAQNEVEEAVGLIEAGGTTDWTIAQARIVEEIDDDLPSPEIVTPRFPDGISLEGLSEQPLFIQTETLAIWFVGHCEPATTASPVYGTATYGTAVYGGGGYFAGHPATNILEQNFPNKVGKAIEVVASMFADFWILKPVKPAITEYSTEEAKRTALDAALTDLSVVLEKIAFPPPGCPGIRHNGGPPLDEASQSEGASITSEDSTIALRAVQDMRLAVKSDADPSVIDAMWGGIVPLVAKFGKWALGQAKLFIEETRPEAAKAFGQALPDLLIAVTGYCSGMDVSTLVSLLLMKRRGLSDDSDF</sequence>
<evidence type="ECO:0000313" key="3">
    <source>
        <dbReference type="Proteomes" id="UP000721844"/>
    </source>
</evidence>
<comment type="caution">
    <text evidence="2">The sequence shown here is derived from an EMBL/GenBank/DDBJ whole genome shotgun (WGS) entry which is preliminary data.</text>
</comment>
<dbReference type="EMBL" id="JAESVA010000002">
    <property type="protein sequence ID" value="MCB8880198.1"/>
    <property type="molecule type" value="Genomic_DNA"/>
</dbReference>
<evidence type="ECO:0000313" key="2">
    <source>
        <dbReference type="EMBL" id="MCB8880198.1"/>
    </source>
</evidence>
<dbReference type="RefSeq" id="WP_227306802.1">
    <property type="nucleotide sequence ID" value="NZ_JAESVA010000002.1"/>
</dbReference>
<feature type="compositionally biased region" description="Polar residues" evidence="1">
    <location>
        <begin position="244"/>
        <end position="254"/>
    </location>
</feature>
<proteinExistence type="predicted"/>
<protein>
    <submittedName>
        <fullName evidence="2">Uncharacterized protein</fullName>
    </submittedName>
</protein>
<name>A0A963YZV1_9PROT</name>
<gene>
    <name evidence="2" type="ORF">ACELLULO517_08140</name>
</gene>
<keyword evidence="3" id="KW-1185">Reference proteome</keyword>
<accession>A0A963YZV1</accession>
<evidence type="ECO:0000256" key="1">
    <source>
        <dbReference type="SAM" id="MobiDB-lite"/>
    </source>
</evidence>